<reference evidence="1" key="1">
    <citation type="submission" date="2018-05" db="EMBL/GenBank/DDBJ databases">
        <authorList>
            <person name="Lanie J.A."/>
            <person name="Ng W.-L."/>
            <person name="Kazmierczak K.M."/>
            <person name="Andrzejewski T.M."/>
            <person name="Davidsen T.M."/>
            <person name="Wayne K.J."/>
            <person name="Tettelin H."/>
            <person name="Glass J.I."/>
            <person name="Rusch D."/>
            <person name="Podicherti R."/>
            <person name="Tsui H.-C.T."/>
            <person name="Winkler M.E."/>
        </authorList>
    </citation>
    <scope>NUCLEOTIDE SEQUENCE</scope>
</reference>
<dbReference type="InterPro" id="IPR027417">
    <property type="entry name" value="P-loop_NTPase"/>
</dbReference>
<accession>A0A382UPY5</accession>
<dbReference type="Gene3D" id="3.40.50.300">
    <property type="entry name" value="P-loop containing nucleotide triphosphate hydrolases"/>
    <property type="match status" value="1"/>
</dbReference>
<name>A0A382UPY5_9ZZZZ</name>
<dbReference type="SUPFAM" id="SSF52540">
    <property type="entry name" value="P-loop containing nucleoside triphosphate hydrolases"/>
    <property type="match status" value="1"/>
</dbReference>
<evidence type="ECO:0000313" key="1">
    <source>
        <dbReference type="EMBL" id="SVD36252.1"/>
    </source>
</evidence>
<dbReference type="EMBL" id="UINC01145864">
    <property type="protein sequence ID" value="SVD36252.1"/>
    <property type="molecule type" value="Genomic_DNA"/>
</dbReference>
<proteinExistence type="predicted"/>
<dbReference type="AlphaFoldDB" id="A0A382UPY5"/>
<protein>
    <recommendedName>
        <fullName evidence="2">Sulfotransferase domain-containing protein</fullName>
    </recommendedName>
</protein>
<gene>
    <name evidence="1" type="ORF">METZ01_LOCUS389106</name>
</gene>
<sequence>EQYIFDKGRMWTDPKIMELVERLQGQVKIIATVRPMVECISSFYLVEKTTMSIEKWMEKSDTFMGLMQAYNDLKEGYEKYPECFCLVEYDDLCDDTQHELDRISDFIGSPYVSYNSTIEQVEDNKRDNQWGIEGLHTLKTTIECDTSDPRTVLGLNLYNKYTSWDFWTDTQKYQPWTYGESTKQFIEA</sequence>
<organism evidence="1">
    <name type="scientific">marine metagenome</name>
    <dbReference type="NCBI Taxonomy" id="408172"/>
    <lineage>
        <taxon>unclassified sequences</taxon>
        <taxon>metagenomes</taxon>
        <taxon>ecological metagenomes</taxon>
    </lineage>
</organism>
<feature type="non-terminal residue" evidence="1">
    <location>
        <position position="1"/>
    </location>
</feature>
<dbReference type="Pfam" id="PF13469">
    <property type="entry name" value="Sulfotransfer_3"/>
    <property type="match status" value="1"/>
</dbReference>
<evidence type="ECO:0008006" key="2">
    <source>
        <dbReference type="Google" id="ProtNLM"/>
    </source>
</evidence>